<keyword evidence="1" id="KW-1133">Transmembrane helix</keyword>
<sequence>MHLNQNSSVKFGVSFLAISVLWFLIFLYAIQSALPPNPIKDLPFSKKVNIITWFPQGWGFYSKSPRDSYFSLVDVKSGELAATWPNNLPENYFGLKRYGRSQGIESGLISAQVPETSMEECNEDPTKCLKKSKVKMEVKNESPNPTICGDIGIVNQQPVPWAWSKRKLDMPSKIARVNVTCSKK</sequence>
<gene>
    <name evidence="2" type="ORF">CON71_29000</name>
</gene>
<dbReference type="Pfam" id="PF17418">
    <property type="entry name" value="SdpA"/>
    <property type="match status" value="1"/>
</dbReference>
<keyword evidence="1" id="KW-0812">Transmembrane</keyword>
<reference evidence="2 3" key="1">
    <citation type="submission" date="2017-09" db="EMBL/GenBank/DDBJ databases">
        <title>Large-scale bioinformatics analysis of Bacillus genomes uncovers conserved roles of natural products in bacterial physiology.</title>
        <authorList>
            <consortium name="Agbiome Team Llc"/>
            <person name="Bleich R.M."/>
            <person name="Grubbs K.J."/>
            <person name="Santa Maria K.C."/>
            <person name="Allen S.E."/>
            <person name="Farag S."/>
            <person name="Shank E.A."/>
            <person name="Bowers A."/>
        </authorList>
    </citation>
    <scope>NUCLEOTIDE SEQUENCE [LARGE SCALE GENOMIC DNA]</scope>
    <source>
        <strain evidence="2 3">AFS089089</strain>
    </source>
</reference>
<comment type="caution">
    <text evidence="2">The sequence shown here is derived from an EMBL/GenBank/DDBJ whole genome shotgun (WGS) entry which is preliminary data.</text>
</comment>
<keyword evidence="1" id="KW-0472">Membrane</keyword>
<organism evidence="2 3">
    <name type="scientific">Bacillus thuringiensis</name>
    <dbReference type="NCBI Taxonomy" id="1428"/>
    <lineage>
        <taxon>Bacteria</taxon>
        <taxon>Bacillati</taxon>
        <taxon>Bacillota</taxon>
        <taxon>Bacilli</taxon>
        <taxon>Bacillales</taxon>
        <taxon>Bacillaceae</taxon>
        <taxon>Bacillus</taxon>
        <taxon>Bacillus cereus group</taxon>
    </lineage>
</organism>
<dbReference type="Proteomes" id="UP000220702">
    <property type="component" value="Unassembled WGS sequence"/>
</dbReference>
<evidence type="ECO:0000313" key="3">
    <source>
        <dbReference type="Proteomes" id="UP000220702"/>
    </source>
</evidence>
<evidence type="ECO:0000313" key="2">
    <source>
        <dbReference type="EMBL" id="PEA86614.1"/>
    </source>
</evidence>
<name>A0A9X6Y7W5_BACTU</name>
<dbReference type="InterPro" id="IPR023902">
    <property type="entry name" value="Sporulation_SdpA"/>
</dbReference>
<protein>
    <submittedName>
        <fullName evidence="2">SdpA family antimicrobial peptide system protein</fullName>
    </submittedName>
</protein>
<dbReference type="NCBIfam" id="TIGR04034">
    <property type="entry name" value="export_SdpA"/>
    <property type="match status" value="1"/>
</dbReference>
<evidence type="ECO:0000256" key="1">
    <source>
        <dbReference type="SAM" id="Phobius"/>
    </source>
</evidence>
<dbReference type="RefSeq" id="WP_000550498.1">
    <property type="nucleotide sequence ID" value="NZ_CP040783.1"/>
</dbReference>
<dbReference type="AlphaFoldDB" id="A0A9X6Y7W5"/>
<accession>A0A9X6Y7W5</accession>
<feature type="transmembrane region" description="Helical" evidence="1">
    <location>
        <begin position="12"/>
        <end position="30"/>
    </location>
</feature>
<proteinExistence type="predicted"/>
<dbReference type="EMBL" id="NVNL01000063">
    <property type="protein sequence ID" value="PEA86614.1"/>
    <property type="molecule type" value="Genomic_DNA"/>
</dbReference>